<accession>A0AAP0IWF6</accession>
<protein>
    <submittedName>
        <fullName evidence="1">Uncharacterized protein</fullName>
    </submittedName>
</protein>
<dbReference type="Proteomes" id="UP001420932">
    <property type="component" value="Unassembled WGS sequence"/>
</dbReference>
<gene>
    <name evidence="1" type="ORF">Syun_019614</name>
</gene>
<name>A0AAP0IWF6_9MAGN</name>
<proteinExistence type="predicted"/>
<reference evidence="1 2" key="1">
    <citation type="submission" date="2024-01" db="EMBL/GenBank/DDBJ databases">
        <title>Genome assemblies of Stephania.</title>
        <authorList>
            <person name="Yang L."/>
        </authorList>
    </citation>
    <scope>NUCLEOTIDE SEQUENCE [LARGE SCALE GENOMIC DNA]</scope>
    <source>
        <strain evidence="1">YNDBR</strain>
        <tissue evidence="1">Leaf</tissue>
    </source>
</reference>
<dbReference type="AlphaFoldDB" id="A0AAP0IWF6"/>
<evidence type="ECO:0000313" key="2">
    <source>
        <dbReference type="Proteomes" id="UP001420932"/>
    </source>
</evidence>
<evidence type="ECO:0000313" key="1">
    <source>
        <dbReference type="EMBL" id="KAK9121997.1"/>
    </source>
</evidence>
<sequence>MKPRKRLKLVLQLWQDYQTILSRISVTMEKFENVDYNELGFDPHVYGLLIDWRWLSGLLISLDHIEVRGYLRANKGA</sequence>
<organism evidence="1 2">
    <name type="scientific">Stephania yunnanensis</name>
    <dbReference type="NCBI Taxonomy" id="152371"/>
    <lineage>
        <taxon>Eukaryota</taxon>
        <taxon>Viridiplantae</taxon>
        <taxon>Streptophyta</taxon>
        <taxon>Embryophyta</taxon>
        <taxon>Tracheophyta</taxon>
        <taxon>Spermatophyta</taxon>
        <taxon>Magnoliopsida</taxon>
        <taxon>Ranunculales</taxon>
        <taxon>Menispermaceae</taxon>
        <taxon>Menispermoideae</taxon>
        <taxon>Cissampelideae</taxon>
        <taxon>Stephania</taxon>
    </lineage>
</organism>
<comment type="caution">
    <text evidence="1">The sequence shown here is derived from an EMBL/GenBank/DDBJ whole genome shotgun (WGS) entry which is preliminary data.</text>
</comment>
<keyword evidence="2" id="KW-1185">Reference proteome</keyword>
<dbReference type="EMBL" id="JBBNAF010000008">
    <property type="protein sequence ID" value="KAK9121997.1"/>
    <property type="molecule type" value="Genomic_DNA"/>
</dbReference>